<evidence type="ECO:0000256" key="1">
    <source>
        <dbReference type="PROSITE-ProRule" id="PRU00235"/>
    </source>
</evidence>
<gene>
    <name evidence="2" type="ORF">BGT96224V2_LOCUS5291</name>
</gene>
<feature type="repeat" description="RCC1" evidence="1">
    <location>
        <begin position="168"/>
        <end position="217"/>
    </location>
</feature>
<accession>A0A381LDV5</accession>
<evidence type="ECO:0000313" key="2">
    <source>
        <dbReference type="EMBL" id="SUZ12035.1"/>
    </source>
</evidence>
<dbReference type="AlphaFoldDB" id="A0A381LDV5"/>
<dbReference type="PRINTS" id="PR00633">
    <property type="entry name" value="RCCNDNSATION"/>
</dbReference>
<dbReference type="SUPFAM" id="SSF50985">
    <property type="entry name" value="RCC1/BLIP-II"/>
    <property type="match status" value="1"/>
</dbReference>
<dbReference type="EMBL" id="UIGY01000161">
    <property type="protein sequence ID" value="SUZ12035.1"/>
    <property type="molecule type" value="Genomic_DNA"/>
</dbReference>
<dbReference type="Pfam" id="PF13540">
    <property type="entry name" value="RCC1_2"/>
    <property type="match status" value="1"/>
</dbReference>
<dbReference type="InterPro" id="IPR009091">
    <property type="entry name" value="RCC1/BLIP-II"/>
</dbReference>
<protein>
    <submittedName>
        <fullName evidence="2">Bgt-944</fullName>
    </submittedName>
</protein>
<dbReference type="InterPro" id="IPR051553">
    <property type="entry name" value="Ran_GTPase-activating"/>
</dbReference>
<feature type="repeat" description="RCC1" evidence="1">
    <location>
        <begin position="114"/>
        <end position="167"/>
    </location>
</feature>
<organism evidence="2">
    <name type="scientific">Blumeria graminis f. sp. tritici 96224</name>
    <dbReference type="NCBI Taxonomy" id="1268274"/>
    <lineage>
        <taxon>Eukaryota</taxon>
        <taxon>Fungi</taxon>
        <taxon>Dikarya</taxon>
        <taxon>Ascomycota</taxon>
        <taxon>Pezizomycotina</taxon>
        <taxon>Leotiomycetes</taxon>
        <taxon>Erysiphales</taxon>
        <taxon>Erysiphaceae</taxon>
        <taxon>Blumeria</taxon>
    </lineage>
</organism>
<proteinExistence type="predicted"/>
<dbReference type="OrthoDB" id="5370059at2759"/>
<feature type="repeat" description="RCC1" evidence="1">
    <location>
        <begin position="2"/>
        <end position="55"/>
    </location>
</feature>
<dbReference type="Gene3D" id="2.130.10.30">
    <property type="entry name" value="Regulator of chromosome condensation 1/beta-lactamase-inhibitor protein II"/>
    <property type="match status" value="2"/>
</dbReference>
<feature type="repeat" description="RCC1" evidence="1">
    <location>
        <begin position="260"/>
        <end position="297"/>
    </location>
</feature>
<dbReference type="PROSITE" id="PS50012">
    <property type="entry name" value="RCC1_3"/>
    <property type="match status" value="4"/>
</dbReference>
<dbReference type="PANTHER" id="PTHR45982:SF1">
    <property type="entry name" value="REGULATOR OF CHROMOSOME CONDENSATION"/>
    <property type="match status" value="1"/>
</dbReference>
<dbReference type="InterPro" id="IPR000408">
    <property type="entry name" value="Reg_chr_condens"/>
</dbReference>
<name>A0A381LDV5_BLUGR</name>
<sequence length="356" mass="37859">MIQLYSLGSNGSGKLAIGHTHDVSVPKETLFHDGSLEESPLIISGGNHTLALASGALYSCGDARTGACGDTGTDTADCKFHLVRLPEQTRPVTLCAASWEATIIVQKDEQGISNKLYTFGTGNKGELGQGELIFRSKIHLIKNFPPQGLEVKHVAGSVCHFIAVLSNGDVYGWGNGRKGQLGRPEKVVYEPRKITGLNFNIVHAVCGRDFTCLLGDQKNGRYIILGSDRWGLATLGPPDLRGWKDVGAGWGSIHVLNLDGSLVSWGRDSNRQLSSLSLPPLEQIAVGSEHSLGLTVDGNVLAWGWGEHGNCGPVTSENAVERGWNVIAASRNLNPGSRIASIGAGCATSWICIEVT</sequence>
<dbReference type="PANTHER" id="PTHR45982">
    <property type="entry name" value="REGULATOR OF CHROMOSOME CONDENSATION"/>
    <property type="match status" value="1"/>
</dbReference>
<reference evidence="2" key="1">
    <citation type="submission" date="2018-07" db="EMBL/GenBank/DDBJ databases">
        <authorList>
            <person name="Quirk P.G."/>
            <person name="Krulwich T.A."/>
        </authorList>
    </citation>
    <scope>NUCLEOTIDE SEQUENCE</scope>
    <source>
        <strain evidence="2">96224</strain>
    </source>
</reference>
<dbReference type="Pfam" id="PF00415">
    <property type="entry name" value="RCC1"/>
    <property type="match status" value="1"/>
</dbReference>